<dbReference type="SUPFAM" id="SSF50969">
    <property type="entry name" value="YVTN repeat-like/Quinoprotein amine dehydrogenase"/>
    <property type="match status" value="1"/>
</dbReference>
<keyword evidence="1" id="KW-0732">Signal</keyword>
<keyword evidence="2" id="KW-0808">Transferase</keyword>
<keyword evidence="3" id="KW-1185">Reference proteome</keyword>
<dbReference type="GO" id="GO:0016603">
    <property type="term" value="F:glutaminyl-peptide cyclotransferase activity"/>
    <property type="evidence" value="ECO:0007669"/>
    <property type="project" value="InterPro"/>
</dbReference>
<dbReference type="PROSITE" id="PS51257">
    <property type="entry name" value="PROKAR_LIPOPROTEIN"/>
    <property type="match status" value="1"/>
</dbReference>
<dbReference type="AlphaFoldDB" id="A0A6I6GHR7"/>
<dbReference type="EMBL" id="CP046566">
    <property type="protein sequence ID" value="QGW27955.1"/>
    <property type="molecule type" value="Genomic_DNA"/>
</dbReference>
<accession>A0A6I6GHR7</accession>
<proteinExistence type="predicted"/>
<organism evidence="2 3">
    <name type="scientific">Phnomibacter ginsenosidimutans</name>
    <dbReference type="NCBI Taxonomy" id="2676868"/>
    <lineage>
        <taxon>Bacteria</taxon>
        <taxon>Pseudomonadati</taxon>
        <taxon>Bacteroidota</taxon>
        <taxon>Chitinophagia</taxon>
        <taxon>Chitinophagales</taxon>
        <taxon>Chitinophagaceae</taxon>
        <taxon>Phnomibacter</taxon>
    </lineage>
</organism>
<dbReference type="InterPro" id="IPR007788">
    <property type="entry name" value="QCT"/>
</dbReference>
<evidence type="ECO:0000313" key="3">
    <source>
        <dbReference type="Proteomes" id="UP000426027"/>
    </source>
</evidence>
<feature type="chain" id="PRO_5026230402" evidence="1">
    <location>
        <begin position="28"/>
        <end position="277"/>
    </location>
</feature>
<dbReference type="KEGG" id="fls:GLV81_07445"/>
<name>A0A6I6GHR7_9BACT</name>
<dbReference type="InterPro" id="IPR015943">
    <property type="entry name" value="WD40/YVTN_repeat-like_dom_sf"/>
</dbReference>
<sequence length="277" mass="30440">MNNAFFRRTTVAALVLLAACANPDANTGTSNEPAVADNAPAIINYQLINTYPHDAGAFTQGLVWYNNHLVEGTGQYGESNIRHVDLATGKVSKEVKNDKDIFGEGVTILNGKIYQLTWKNKKAFVYDVSTFKLLNEFPINTGTKEGWGITHNGTELIVSDGSSNLYFLNPATFQETKRIGVADAMGPRGNLNELEYINGFVYANIWQTDDIVKIDPNSGQIVGRLNFADLKNKAGITSNPLDAKAPEVLNGIAYDSAGQRLFITGKYWPKLFEIKLQ</sequence>
<dbReference type="PANTHER" id="PTHR31270:SF1">
    <property type="entry name" value="GLUTAMINYL-PEPTIDE CYCLOTRANSFERASE"/>
    <property type="match status" value="1"/>
</dbReference>
<reference evidence="2 3" key="1">
    <citation type="submission" date="2019-11" db="EMBL/GenBank/DDBJ databases">
        <authorList>
            <person name="Im W.T."/>
        </authorList>
    </citation>
    <scope>NUCLEOTIDE SEQUENCE [LARGE SCALE GENOMIC DNA]</scope>
    <source>
        <strain evidence="2 3">SB-02</strain>
    </source>
</reference>
<dbReference type="Proteomes" id="UP000426027">
    <property type="component" value="Chromosome"/>
</dbReference>
<dbReference type="InterPro" id="IPR011044">
    <property type="entry name" value="Quino_amine_DH_bsu"/>
</dbReference>
<protein>
    <submittedName>
        <fullName evidence="2">Glutaminyl-peptide cyclotransferase</fullName>
    </submittedName>
</protein>
<dbReference type="RefSeq" id="WP_157478211.1">
    <property type="nucleotide sequence ID" value="NZ_CP046566.1"/>
</dbReference>
<feature type="signal peptide" evidence="1">
    <location>
        <begin position="1"/>
        <end position="27"/>
    </location>
</feature>
<gene>
    <name evidence="2" type="ORF">GLV81_07445</name>
</gene>
<dbReference type="Gene3D" id="2.130.10.10">
    <property type="entry name" value="YVTN repeat-like/Quinoprotein amine dehydrogenase"/>
    <property type="match status" value="1"/>
</dbReference>
<evidence type="ECO:0000256" key="1">
    <source>
        <dbReference type="SAM" id="SignalP"/>
    </source>
</evidence>
<dbReference type="PANTHER" id="PTHR31270">
    <property type="entry name" value="GLUTAMINYL-PEPTIDE CYCLOTRANSFERASE"/>
    <property type="match status" value="1"/>
</dbReference>
<evidence type="ECO:0000313" key="2">
    <source>
        <dbReference type="EMBL" id="QGW27955.1"/>
    </source>
</evidence>
<dbReference type="Pfam" id="PF05096">
    <property type="entry name" value="Glu_cyclase_2"/>
    <property type="match status" value="1"/>
</dbReference>